<dbReference type="Pfam" id="PF04434">
    <property type="entry name" value="SWIM"/>
    <property type="match status" value="1"/>
</dbReference>
<feature type="domain" description="SWIM-type" evidence="6">
    <location>
        <begin position="692"/>
        <end position="724"/>
    </location>
</feature>
<dbReference type="Pfam" id="PF10551">
    <property type="entry name" value="MULE"/>
    <property type="match status" value="1"/>
</dbReference>
<keyword evidence="3" id="KW-0862">Zinc</keyword>
<reference evidence="7" key="1">
    <citation type="submission" date="2020-06" db="EMBL/GenBank/DDBJ databases">
        <authorList>
            <person name="Li T."/>
            <person name="Hu X."/>
            <person name="Zhang T."/>
            <person name="Song X."/>
            <person name="Zhang H."/>
            <person name="Dai N."/>
            <person name="Sheng W."/>
            <person name="Hou X."/>
            <person name="Wei L."/>
        </authorList>
    </citation>
    <scope>NUCLEOTIDE SEQUENCE</scope>
    <source>
        <strain evidence="7">G02</strain>
        <tissue evidence="7">Leaf</tissue>
    </source>
</reference>
<protein>
    <recommendedName>
        <fullName evidence="6">SWIM-type domain-containing protein</fullName>
    </recommendedName>
</protein>
<feature type="region of interest" description="Disordered" evidence="5">
    <location>
        <begin position="768"/>
        <end position="818"/>
    </location>
</feature>
<reference evidence="7" key="2">
    <citation type="journal article" date="2024" name="Plant">
        <title>Genomic evolution and insights into agronomic trait innovations of Sesamum species.</title>
        <authorList>
            <person name="Miao H."/>
            <person name="Wang L."/>
            <person name="Qu L."/>
            <person name="Liu H."/>
            <person name="Sun Y."/>
            <person name="Le M."/>
            <person name="Wang Q."/>
            <person name="Wei S."/>
            <person name="Zheng Y."/>
            <person name="Lin W."/>
            <person name="Duan Y."/>
            <person name="Cao H."/>
            <person name="Xiong S."/>
            <person name="Wang X."/>
            <person name="Wei L."/>
            <person name="Li C."/>
            <person name="Ma Q."/>
            <person name="Ju M."/>
            <person name="Zhao R."/>
            <person name="Li G."/>
            <person name="Mu C."/>
            <person name="Tian Q."/>
            <person name="Mei H."/>
            <person name="Zhang T."/>
            <person name="Gao T."/>
            <person name="Zhang H."/>
        </authorList>
    </citation>
    <scope>NUCLEOTIDE SEQUENCE</scope>
    <source>
        <strain evidence="7">G02</strain>
    </source>
</reference>
<dbReference type="InterPro" id="IPR007527">
    <property type="entry name" value="Znf_SWIM"/>
</dbReference>
<dbReference type="GO" id="GO:0008270">
    <property type="term" value="F:zinc ion binding"/>
    <property type="evidence" value="ECO:0007669"/>
    <property type="project" value="UniProtKB-KW"/>
</dbReference>
<dbReference type="PROSITE" id="PS50966">
    <property type="entry name" value="ZF_SWIM"/>
    <property type="match status" value="1"/>
</dbReference>
<keyword evidence="1" id="KW-0479">Metal-binding</keyword>
<evidence type="ECO:0000256" key="4">
    <source>
        <dbReference type="PROSITE-ProRule" id="PRU00325"/>
    </source>
</evidence>
<organism evidence="7">
    <name type="scientific">Sesamum radiatum</name>
    <name type="common">Black benniseed</name>
    <dbReference type="NCBI Taxonomy" id="300843"/>
    <lineage>
        <taxon>Eukaryota</taxon>
        <taxon>Viridiplantae</taxon>
        <taxon>Streptophyta</taxon>
        <taxon>Embryophyta</taxon>
        <taxon>Tracheophyta</taxon>
        <taxon>Spermatophyta</taxon>
        <taxon>Magnoliopsida</taxon>
        <taxon>eudicotyledons</taxon>
        <taxon>Gunneridae</taxon>
        <taxon>Pentapetalae</taxon>
        <taxon>asterids</taxon>
        <taxon>lamiids</taxon>
        <taxon>Lamiales</taxon>
        <taxon>Pedaliaceae</taxon>
        <taxon>Sesamum</taxon>
    </lineage>
</organism>
<dbReference type="InterPro" id="IPR018289">
    <property type="entry name" value="MULE_transposase_dom"/>
</dbReference>
<dbReference type="EMBL" id="JACGWJ010000003">
    <property type="protein sequence ID" value="KAL0431075.1"/>
    <property type="molecule type" value="Genomic_DNA"/>
</dbReference>
<evidence type="ECO:0000256" key="1">
    <source>
        <dbReference type="ARBA" id="ARBA00022723"/>
    </source>
</evidence>
<evidence type="ECO:0000256" key="2">
    <source>
        <dbReference type="ARBA" id="ARBA00022771"/>
    </source>
</evidence>
<dbReference type="PANTHER" id="PTHR31973">
    <property type="entry name" value="POLYPROTEIN, PUTATIVE-RELATED"/>
    <property type="match status" value="1"/>
</dbReference>
<comment type="caution">
    <text evidence="7">The sequence shown here is derived from an EMBL/GenBank/DDBJ whole genome shotgun (WGS) entry which is preliminary data.</text>
</comment>
<dbReference type="SMART" id="SM00575">
    <property type="entry name" value="ZnF_PMZ"/>
    <property type="match status" value="1"/>
</dbReference>
<evidence type="ECO:0000259" key="6">
    <source>
        <dbReference type="PROSITE" id="PS50966"/>
    </source>
</evidence>
<keyword evidence="2 4" id="KW-0863">Zinc-finger</keyword>
<evidence type="ECO:0000256" key="3">
    <source>
        <dbReference type="ARBA" id="ARBA00022833"/>
    </source>
</evidence>
<dbReference type="AlphaFoldDB" id="A0AAW2VQM5"/>
<accession>A0AAW2VQM5</accession>
<proteinExistence type="predicted"/>
<name>A0AAW2VQM5_SESRA</name>
<feature type="region of interest" description="Disordered" evidence="5">
    <location>
        <begin position="192"/>
        <end position="212"/>
    </location>
</feature>
<sequence>MSTSSSRIDILVYFGGELSEDGWSVTYDRRPIAVMRIPRSSTYAQFLARIYQKIGADSNEYLLKVSAKYSCTYLGHIKETVVEIKDDDTLSFFLDPAAEIPSMEVYVETTQIHTEVNPQMSQQWGEAVPQMSQQWGDANPQMSQHSDDVNQQMSQQWGDDNPQMSQQWENTCTSNPNLCTDHIADTFANCSDEGSEPDEVEFPIPPENGPNDVDINVIAEEFARGMSSSSEQIMSNRTTQQTYYRSIPFFDQTFPEIPADSVDVPTLKYAKFYNTNEGRLDVGMLFKNKEALIEAVKDHSARHARREYYVTESSKTKWKVLCKHSTPGQVKCNPTFAIKHVIQTVKDHTGYDIPYQKAWYSLKMAREIVYGTWESSVQKLPKYMGAVQKYNPGTIVEWKHKALHPTGAYVIGYVFWAFKPCIEGFKFCRNIISVDGTHLYTRYKHKMLIAATMDGNQQVLPLAFAIVDDESYASWKWFLQQLSRHVIRGRRGVCLISDRHAGIIKAVNESSEFVPPNGVHRYCLRHVCSNFNSHHKNIVLKDLCWRAGSEYQIRKFNRIMEEIKGQKLEAFTFLDRINKEKWTASHDGGWRCGILTTNMSECINGVLKGARRLPVTAIVEITLQRTAHYFRERALRSAVMLSNGQLWTDFAKKKFTDWGEKSITHTVTKYDHLQQSASVVTKRQQGLGFNTHVVKLANRECSCGKWNQFGIPCSHAQKVCAAYNINAASMVKDYYDVRAYKNTYSKALQPVQSEEYWDVPNFELVHDTTIRTSTRPGRSQTSRIQNEMDWRQTRARQQAQRRGESSRQSNVIEQDYPQ</sequence>
<feature type="compositionally biased region" description="Polar residues" evidence="5">
    <location>
        <begin position="770"/>
        <end position="785"/>
    </location>
</feature>
<evidence type="ECO:0000256" key="5">
    <source>
        <dbReference type="SAM" id="MobiDB-lite"/>
    </source>
</evidence>
<gene>
    <name evidence="7" type="ORF">Sradi_0733500</name>
</gene>
<evidence type="ECO:0000313" key="7">
    <source>
        <dbReference type="EMBL" id="KAL0431075.1"/>
    </source>
</evidence>
<dbReference type="InterPro" id="IPR006564">
    <property type="entry name" value="Znf_PMZ"/>
</dbReference>
<dbReference type="PANTHER" id="PTHR31973:SF195">
    <property type="entry name" value="MUDR FAMILY TRANSPOSASE"/>
    <property type="match status" value="1"/>
</dbReference>